<protein>
    <submittedName>
        <fullName evidence="1">Uncharacterized protein</fullName>
    </submittedName>
</protein>
<reference evidence="1 2" key="1">
    <citation type="journal article" date="2018" name="Front. Plant Sci.">
        <title>Red Clover (Trifolium pratense) and Zigzag Clover (T. medium) - A Picture of Genomic Similarities and Differences.</title>
        <authorList>
            <person name="Dluhosova J."/>
            <person name="Istvanek J."/>
            <person name="Nedelnik J."/>
            <person name="Repkova J."/>
        </authorList>
    </citation>
    <scope>NUCLEOTIDE SEQUENCE [LARGE SCALE GENOMIC DNA]</scope>
    <source>
        <strain evidence="2">cv. 10/8</strain>
        <tissue evidence="1">Leaf</tissue>
    </source>
</reference>
<evidence type="ECO:0000313" key="1">
    <source>
        <dbReference type="EMBL" id="MCI11760.1"/>
    </source>
</evidence>
<proteinExistence type="predicted"/>
<dbReference type="Proteomes" id="UP000265520">
    <property type="component" value="Unassembled WGS sequence"/>
</dbReference>
<dbReference type="EMBL" id="LXQA010081397">
    <property type="protein sequence ID" value="MCI11760.1"/>
    <property type="molecule type" value="Genomic_DNA"/>
</dbReference>
<accession>A0A392PJX1</accession>
<dbReference type="AlphaFoldDB" id="A0A392PJX1"/>
<name>A0A392PJX1_9FABA</name>
<keyword evidence="2" id="KW-1185">Reference proteome</keyword>
<sequence>MMSPPSSTDLRRFTTVQNTLNATLFHEAITKHKQPSLILLGEIEAAGCRISVEACSPTNTAMELGLTALKHTNIAIIVRYPRSFLLLGDFRTRC</sequence>
<evidence type="ECO:0000313" key="2">
    <source>
        <dbReference type="Proteomes" id="UP000265520"/>
    </source>
</evidence>
<organism evidence="1 2">
    <name type="scientific">Trifolium medium</name>
    <dbReference type="NCBI Taxonomy" id="97028"/>
    <lineage>
        <taxon>Eukaryota</taxon>
        <taxon>Viridiplantae</taxon>
        <taxon>Streptophyta</taxon>
        <taxon>Embryophyta</taxon>
        <taxon>Tracheophyta</taxon>
        <taxon>Spermatophyta</taxon>
        <taxon>Magnoliopsida</taxon>
        <taxon>eudicotyledons</taxon>
        <taxon>Gunneridae</taxon>
        <taxon>Pentapetalae</taxon>
        <taxon>rosids</taxon>
        <taxon>fabids</taxon>
        <taxon>Fabales</taxon>
        <taxon>Fabaceae</taxon>
        <taxon>Papilionoideae</taxon>
        <taxon>50 kb inversion clade</taxon>
        <taxon>NPAAA clade</taxon>
        <taxon>Hologalegina</taxon>
        <taxon>IRL clade</taxon>
        <taxon>Trifolieae</taxon>
        <taxon>Trifolium</taxon>
    </lineage>
</organism>
<comment type="caution">
    <text evidence="1">The sequence shown here is derived from an EMBL/GenBank/DDBJ whole genome shotgun (WGS) entry which is preliminary data.</text>
</comment>